<feature type="signal peptide" evidence="8">
    <location>
        <begin position="1"/>
        <end position="16"/>
    </location>
</feature>
<dbReference type="SUPFAM" id="SSF51445">
    <property type="entry name" value="(Trans)glycosidases"/>
    <property type="match status" value="1"/>
</dbReference>
<keyword evidence="8" id="KW-0732">Signal</keyword>
<feature type="domain" description="GH18" evidence="9">
    <location>
        <begin position="65"/>
        <end position="488"/>
    </location>
</feature>
<comment type="catalytic activity">
    <reaction evidence="1">
        <text>Random endo-hydrolysis of N-acetyl-beta-D-glucosaminide (1-&gt;4)-beta-linkages in chitin and chitodextrins.</text>
        <dbReference type="EC" id="3.2.1.14"/>
    </reaction>
</comment>
<dbReference type="InterPro" id="IPR001579">
    <property type="entry name" value="Glyco_hydro_18_chit_AS"/>
</dbReference>
<organism evidence="10 11">
    <name type="scientific">Andreprevotia lacus DSM 23236</name>
    <dbReference type="NCBI Taxonomy" id="1121001"/>
    <lineage>
        <taxon>Bacteria</taxon>
        <taxon>Pseudomonadati</taxon>
        <taxon>Pseudomonadota</taxon>
        <taxon>Betaproteobacteria</taxon>
        <taxon>Neisseriales</taxon>
        <taxon>Chitinibacteraceae</taxon>
        <taxon>Andreprevotia</taxon>
    </lineage>
</organism>
<dbReference type="STRING" id="1121001.SAMN02745857_00152"/>
<evidence type="ECO:0000256" key="5">
    <source>
        <dbReference type="ARBA" id="ARBA00023295"/>
    </source>
</evidence>
<keyword evidence="5 6" id="KW-0326">Glycosidase</keyword>
<dbReference type="EMBL" id="FWXD01000001">
    <property type="protein sequence ID" value="SMC16292.1"/>
    <property type="molecule type" value="Genomic_DNA"/>
</dbReference>
<protein>
    <recommendedName>
        <fullName evidence="2">chitinase</fullName>
        <ecNumber evidence="2">3.2.1.14</ecNumber>
    </recommendedName>
</protein>
<evidence type="ECO:0000313" key="10">
    <source>
        <dbReference type="EMBL" id="SMC16292.1"/>
    </source>
</evidence>
<evidence type="ECO:0000256" key="6">
    <source>
        <dbReference type="RuleBase" id="RU000489"/>
    </source>
</evidence>
<evidence type="ECO:0000256" key="2">
    <source>
        <dbReference type="ARBA" id="ARBA00012729"/>
    </source>
</evidence>
<dbReference type="PANTHER" id="PTHR11177">
    <property type="entry name" value="CHITINASE"/>
    <property type="match status" value="1"/>
</dbReference>
<dbReference type="InterPro" id="IPR029070">
    <property type="entry name" value="Chitinase_insertion_sf"/>
</dbReference>
<evidence type="ECO:0000313" key="11">
    <source>
        <dbReference type="Proteomes" id="UP000192761"/>
    </source>
</evidence>
<evidence type="ECO:0000256" key="1">
    <source>
        <dbReference type="ARBA" id="ARBA00000822"/>
    </source>
</evidence>
<keyword evidence="4" id="KW-0146">Chitin degradation</keyword>
<dbReference type="Proteomes" id="UP000192761">
    <property type="component" value="Unassembled WGS sequence"/>
</dbReference>
<feature type="chain" id="PRO_5012258305" description="chitinase" evidence="8">
    <location>
        <begin position="17"/>
        <end position="488"/>
    </location>
</feature>
<dbReference type="AlphaFoldDB" id="A0A1W1WX40"/>
<evidence type="ECO:0000256" key="4">
    <source>
        <dbReference type="ARBA" id="ARBA00023024"/>
    </source>
</evidence>
<comment type="similarity">
    <text evidence="7">Belongs to the glycosyl hydrolase 18 family.</text>
</comment>
<dbReference type="GO" id="GO:0005975">
    <property type="term" value="P:carbohydrate metabolic process"/>
    <property type="evidence" value="ECO:0007669"/>
    <property type="project" value="InterPro"/>
</dbReference>
<dbReference type="RefSeq" id="WP_084088629.1">
    <property type="nucleotide sequence ID" value="NZ_FWXD01000001.1"/>
</dbReference>
<dbReference type="Gene3D" id="3.20.20.80">
    <property type="entry name" value="Glycosidases"/>
    <property type="match status" value="1"/>
</dbReference>
<evidence type="ECO:0000256" key="3">
    <source>
        <dbReference type="ARBA" id="ARBA00022801"/>
    </source>
</evidence>
<dbReference type="InterPro" id="IPR001223">
    <property type="entry name" value="Glyco_hydro18_cat"/>
</dbReference>
<evidence type="ECO:0000256" key="8">
    <source>
        <dbReference type="SAM" id="SignalP"/>
    </source>
</evidence>
<dbReference type="Gene3D" id="3.10.50.10">
    <property type="match status" value="1"/>
</dbReference>
<sequence>MMNARIWIALSALALAACGGGDGAKLQATAAGSAAGTTSASSTAAGAAPALAVAESDEERGYNNREAGSYFNYYTPLTTGYSPQTIDGSGAASKLTFINYAFAITQSNSDGSHGCQLPWAYIDYGKPTSAAYSVDGQADQPGQKLMGNLQQFRKLKQKYPHLKLFLSVGGGGNGGYWFSAAAATPASRKAFVANCVKLLKGDLPTTTETDNYGEAGGPGAAAGVFDGIDIDWEYPGIAAGGRPYDAVNDKHNFTLLMREFRRQLNELSGYTGKDHYYLTYAGSVIFDKFAQTEALEVSHTVDWVNLMGYDFTAADWLPNGPTNFHANLYVDPASPTIAYNGVQARFDSDSGVKRYLAAGVSPRKLVLGVSYQGYGWGNVAAGNNHGLYQPAQGGANHIFGLDNMVWAIPYFLIEQLPGTVYHDPVTKSVWKYDEAGQNFIAFEDPETIATKVQYARDLKLRGLFSWALDLDDYQTSLTTAMAKVRDKR</sequence>
<evidence type="ECO:0000256" key="7">
    <source>
        <dbReference type="RuleBase" id="RU004453"/>
    </source>
</evidence>
<dbReference type="InterPro" id="IPR011583">
    <property type="entry name" value="Chitinase_II/V-like_cat"/>
</dbReference>
<dbReference type="EC" id="3.2.1.14" evidence="2"/>
<dbReference type="SMART" id="SM00636">
    <property type="entry name" value="Glyco_18"/>
    <property type="match status" value="1"/>
</dbReference>
<keyword evidence="4" id="KW-0119">Carbohydrate metabolism</keyword>
<dbReference type="InterPro" id="IPR017853">
    <property type="entry name" value="GH"/>
</dbReference>
<dbReference type="OrthoDB" id="8573752at2"/>
<dbReference type="GO" id="GO:0006032">
    <property type="term" value="P:chitin catabolic process"/>
    <property type="evidence" value="ECO:0007669"/>
    <property type="project" value="UniProtKB-KW"/>
</dbReference>
<proteinExistence type="inferred from homology"/>
<gene>
    <name evidence="10" type="ORF">SAMN02745857_00152</name>
</gene>
<keyword evidence="3 6" id="KW-0378">Hydrolase</keyword>
<dbReference type="Pfam" id="PF00704">
    <property type="entry name" value="Glyco_hydro_18"/>
    <property type="match status" value="1"/>
</dbReference>
<reference evidence="10 11" key="1">
    <citation type="submission" date="2017-04" db="EMBL/GenBank/DDBJ databases">
        <authorList>
            <person name="Afonso C.L."/>
            <person name="Miller P.J."/>
            <person name="Scott M.A."/>
            <person name="Spackman E."/>
            <person name="Goraichik I."/>
            <person name="Dimitrov K.M."/>
            <person name="Suarez D.L."/>
            <person name="Swayne D.E."/>
        </authorList>
    </citation>
    <scope>NUCLEOTIDE SEQUENCE [LARGE SCALE GENOMIC DNA]</scope>
    <source>
        <strain evidence="10 11">DSM 23236</strain>
    </source>
</reference>
<dbReference type="GO" id="GO:0008843">
    <property type="term" value="F:endochitinase activity"/>
    <property type="evidence" value="ECO:0007669"/>
    <property type="project" value="UniProtKB-EC"/>
</dbReference>
<dbReference type="PROSITE" id="PS51910">
    <property type="entry name" value="GH18_2"/>
    <property type="match status" value="1"/>
</dbReference>
<keyword evidence="4" id="KW-0624">Polysaccharide degradation</keyword>
<accession>A0A1W1WX40</accession>
<dbReference type="InterPro" id="IPR050314">
    <property type="entry name" value="Glycosyl_Hydrlase_18"/>
</dbReference>
<name>A0A1W1WX40_9NEIS</name>
<dbReference type="PANTHER" id="PTHR11177:SF317">
    <property type="entry name" value="CHITINASE 12-RELATED"/>
    <property type="match status" value="1"/>
</dbReference>
<keyword evidence="11" id="KW-1185">Reference proteome</keyword>
<evidence type="ECO:0000259" key="9">
    <source>
        <dbReference type="PROSITE" id="PS51910"/>
    </source>
</evidence>
<dbReference type="PROSITE" id="PS51257">
    <property type="entry name" value="PROKAR_LIPOPROTEIN"/>
    <property type="match status" value="1"/>
</dbReference>
<dbReference type="PROSITE" id="PS01095">
    <property type="entry name" value="GH18_1"/>
    <property type="match status" value="1"/>
</dbReference>
<dbReference type="GO" id="GO:0008061">
    <property type="term" value="F:chitin binding"/>
    <property type="evidence" value="ECO:0007669"/>
    <property type="project" value="InterPro"/>
</dbReference>